<evidence type="ECO:0000256" key="1">
    <source>
        <dbReference type="SAM" id="SignalP"/>
    </source>
</evidence>
<keyword evidence="1" id="KW-0732">Signal</keyword>
<comment type="caution">
    <text evidence="2">The sequence shown here is derived from an EMBL/GenBank/DDBJ whole genome shotgun (WGS) entry which is preliminary data.</text>
</comment>
<proteinExistence type="predicted"/>
<dbReference type="Proteomes" id="UP000297900">
    <property type="component" value="Unassembled WGS sequence"/>
</dbReference>
<dbReference type="PROSITE" id="PS51257">
    <property type="entry name" value="PROKAR_LIPOPROTEIN"/>
    <property type="match status" value="1"/>
</dbReference>
<organism evidence="2 3">
    <name type="scientific">Cohnella luojiensis</name>
    <dbReference type="NCBI Taxonomy" id="652876"/>
    <lineage>
        <taxon>Bacteria</taxon>
        <taxon>Bacillati</taxon>
        <taxon>Bacillota</taxon>
        <taxon>Bacilli</taxon>
        <taxon>Bacillales</taxon>
        <taxon>Paenibacillaceae</taxon>
        <taxon>Cohnella</taxon>
    </lineage>
</organism>
<evidence type="ECO:0008006" key="4">
    <source>
        <dbReference type="Google" id="ProtNLM"/>
    </source>
</evidence>
<dbReference type="OrthoDB" id="9809583at2"/>
<evidence type="ECO:0000313" key="2">
    <source>
        <dbReference type="EMBL" id="TFE19323.1"/>
    </source>
</evidence>
<dbReference type="AlphaFoldDB" id="A0A4Y8LTL8"/>
<protein>
    <recommendedName>
        <fullName evidence="4">Lipoprotein</fullName>
    </recommendedName>
</protein>
<dbReference type="EMBL" id="SOMN01000074">
    <property type="protein sequence ID" value="TFE19323.1"/>
    <property type="molecule type" value="Genomic_DNA"/>
</dbReference>
<name>A0A4Y8LTL8_9BACL</name>
<gene>
    <name evidence="2" type="ORF">E2980_23560</name>
</gene>
<evidence type="ECO:0000313" key="3">
    <source>
        <dbReference type="Proteomes" id="UP000297900"/>
    </source>
</evidence>
<feature type="chain" id="PRO_5021438513" description="Lipoprotein" evidence="1">
    <location>
        <begin position="25"/>
        <end position="123"/>
    </location>
</feature>
<sequence length="123" mass="14094">MVRKSILFVLICCILVSCSNSRLKYPTEKDTVDYFGDGTFQLLGGYDSSGKETLTLFDMSKPAVEDVVANNVVEYVKKKKFVYFFDDKKRYILLDVKTNDLSISTDLSSFSSDKQQIFKRLNK</sequence>
<reference evidence="2 3" key="1">
    <citation type="submission" date="2019-03" db="EMBL/GenBank/DDBJ databases">
        <title>Cohnella endophytica sp. nov., a novel endophytic bacterium isolated from bark of Sonneratia apetala.</title>
        <authorList>
            <person name="Tuo L."/>
        </authorList>
    </citation>
    <scope>NUCLEOTIDE SEQUENCE [LARGE SCALE GENOMIC DNA]</scope>
    <source>
        <strain evidence="2 3">CCTCC AB 208254</strain>
    </source>
</reference>
<feature type="signal peptide" evidence="1">
    <location>
        <begin position="1"/>
        <end position="24"/>
    </location>
</feature>
<accession>A0A4Y8LTL8</accession>
<keyword evidence="3" id="KW-1185">Reference proteome</keyword>
<dbReference type="RefSeq" id="WP_135154676.1">
    <property type="nucleotide sequence ID" value="NZ_SOMN01000074.1"/>
</dbReference>